<dbReference type="Pfam" id="PF02743">
    <property type="entry name" value="dCache_1"/>
    <property type="match status" value="1"/>
</dbReference>
<dbReference type="GO" id="GO:0043709">
    <property type="term" value="P:cell adhesion involved in single-species biofilm formation"/>
    <property type="evidence" value="ECO:0007669"/>
    <property type="project" value="TreeGrafter"/>
</dbReference>
<dbReference type="PROSITE" id="PS50887">
    <property type="entry name" value="GGDEF"/>
    <property type="match status" value="1"/>
</dbReference>
<organism evidence="11 12">
    <name type="scientific">Pseudomonas flexibilis</name>
    <dbReference type="NCBI Taxonomy" id="706570"/>
    <lineage>
        <taxon>Bacteria</taxon>
        <taxon>Pseudomonadati</taxon>
        <taxon>Pseudomonadota</taxon>
        <taxon>Gammaproteobacteria</taxon>
        <taxon>Pseudomonadales</taxon>
        <taxon>Pseudomonadaceae</taxon>
        <taxon>Pseudomonas</taxon>
    </lineage>
</organism>
<dbReference type="InterPro" id="IPR043128">
    <property type="entry name" value="Rev_trsase/Diguanyl_cyclase"/>
</dbReference>
<evidence type="ECO:0000256" key="9">
    <source>
        <dbReference type="ARBA" id="ARBA00034247"/>
    </source>
</evidence>
<dbReference type="Gene3D" id="3.30.70.270">
    <property type="match status" value="1"/>
</dbReference>
<evidence type="ECO:0000256" key="3">
    <source>
        <dbReference type="ARBA" id="ARBA00004651"/>
    </source>
</evidence>
<dbReference type="NCBIfam" id="TIGR00254">
    <property type="entry name" value="GGDEF"/>
    <property type="match status" value="1"/>
</dbReference>
<evidence type="ECO:0000256" key="1">
    <source>
        <dbReference type="ARBA" id="ARBA00001946"/>
    </source>
</evidence>
<dbReference type="SUPFAM" id="SSF55073">
    <property type="entry name" value="Nucleotide cyclase"/>
    <property type="match status" value="1"/>
</dbReference>
<evidence type="ECO:0000313" key="11">
    <source>
        <dbReference type="EMBL" id="KHO64678.1"/>
    </source>
</evidence>
<dbReference type="EC" id="2.7.7.65" evidence="4"/>
<dbReference type="SMART" id="SM00267">
    <property type="entry name" value="GGDEF"/>
    <property type="match status" value="1"/>
</dbReference>
<dbReference type="InterPro" id="IPR000160">
    <property type="entry name" value="GGDEF_dom"/>
</dbReference>
<evidence type="ECO:0000256" key="6">
    <source>
        <dbReference type="ARBA" id="ARBA00022692"/>
    </source>
</evidence>
<dbReference type="EMBL" id="JTAK01000004">
    <property type="protein sequence ID" value="KHO64678.1"/>
    <property type="molecule type" value="Genomic_DNA"/>
</dbReference>
<evidence type="ECO:0000256" key="4">
    <source>
        <dbReference type="ARBA" id="ARBA00012528"/>
    </source>
</evidence>
<dbReference type="GO" id="GO:0005886">
    <property type="term" value="C:plasma membrane"/>
    <property type="evidence" value="ECO:0007669"/>
    <property type="project" value="UniProtKB-SubCell"/>
</dbReference>
<dbReference type="STRING" id="706570.PT85_10840"/>
<dbReference type="PANTHER" id="PTHR45138">
    <property type="entry name" value="REGULATORY COMPONENTS OF SENSORY TRANSDUCTION SYSTEM"/>
    <property type="match status" value="1"/>
</dbReference>
<dbReference type="Gene3D" id="3.30.450.20">
    <property type="entry name" value="PAS domain"/>
    <property type="match status" value="1"/>
</dbReference>
<reference evidence="11 12" key="1">
    <citation type="submission" date="2014-11" db="EMBL/GenBank/DDBJ databases">
        <title>Genome sequence of Pseudomonas tuomuerensis JCM 14085.</title>
        <authorList>
            <person name="Shin S.-K."/>
            <person name="Yi H."/>
        </authorList>
    </citation>
    <scope>NUCLEOTIDE SEQUENCE [LARGE SCALE GENOMIC DNA]</scope>
    <source>
        <strain evidence="11 12">JCM 14085</strain>
    </source>
</reference>
<keyword evidence="6" id="KW-0812">Transmembrane</keyword>
<feature type="domain" description="GGDEF" evidence="10">
    <location>
        <begin position="392"/>
        <end position="521"/>
    </location>
</feature>
<proteinExistence type="predicted"/>
<dbReference type="InterPro" id="IPR029151">
    <property type="entry name" value="Sensor-like_sf"/>
</dbReference>
<keyword evidence="8" id="KW-0472">Membrane</keyword>
<dbReference type="CDD" id="cd18773">
    <property type="entry name" value="PDC1_HK_sensor"/>
    <property type="match status" value="1"/>
</dbReference>
<dbReference type="InterPro" id="IPR029787">
    <property type="entry name" value="Nucleotide_cyclase"/>
</dbReference>
<dbReference type="CDD" id="cd18774">
    <property type="entry name" value="PDC2_HK_sensor"/>
    <property type="match status" value="1"/>
</dbReference>
<dbReference type="Gene3D" id="6.10.340.10">
    <property type="match status" value="1"/>
</dbReference>
<evidence type="ECO:0000256" key="7">
    <source>
        <dbReference type="ARBA" id="ARBA00022989"/>
    </source>
</evidence>
<comment type="cofactor">
    <cofactor evidence="1">
        <name>Mg(2+)</name>
        <dbReference type="ChEBI" id="CHEBI:18420"/>
    </cofactor>
</comment>
<dbReference type="GO" id="GO:0052621">
    <property type="term" value="F:diguanylate cyclase activity"/>
    <property type="evidence" value="ECO:0007669"/>
    <property type="project" value="UniProtKB-EC"/>
</dbReference>
<accession>A0A0B3BJS4</accession>
<evidence type="ECO:0000256" key="2">
    <source>
        <dbReference type="ARBA" id="ARBA00004533"/>
    </source>
</evidence>
<keyword evidence="5" id="KW-1003">Cell membrane</keyword>
<dbReference type="InterPro" id="IPR050469">
    <property type="entry name" value="Diguanylate_Cyclase"/>
</dbReference>
<dbReference type="CDD" id="cd01949">
    <property type="entry name" value="GGDEF"/>
    <property type="match status" value="1"/>
</dbReference>
<dbReference type="AlphaFoldDB" id="A0A0B3BJS4"/>
<gene>
    <name evidence="11" type="ORF">PT85_10840</name>
</gene>
<dbReference type="SUPFAM" id="SSF103190">
    <property type="entry name" value="Sensory domain-like"/>
    <property type="match status" value="2"/>
</dbReference>
<dbReference type="PANTHER" id="PTHR45138:SF9">
    <property type="entry name" value="DIGUANYLATE CYCLASE DGCM-RELATED"/>
    <property type="match status" value="1"/>
</dbReference>
<evidence type="ECO:0000256" key="5">
    <source>
        <dbReference type="ARBA" id="ARBA00022475"/>
    </source>
</evidence>
<keyword evidence="7" id="KW-1133">Transmembrane helix</keyword>
<evidence type="ECO:0000313" key="12">
    <source>
        <dbReference type="Proteomes" id="UP000030980"/>
    </source>
</evidence>
<comment type="subcellular location">
    <subcellularLocation>
        <location evidence="2">Cell inner membrane</location>
    </subcellularLocation>
    <subcellularLocation>
        <location evidence="3">Cell membrane</location>
        <topology evidence="3">Multi-pass membrane protein</topology>
    </subcellularLocation>
</comment>
<comment type="catalytic activity">
    <reaction evidence="9">
        <text>2 GTP = 3',3'-c-di-GMP + 2 diphosphate</text>
        <dbReference type="Rhea" id="RHEA:24898"/>
        <dbReference type="ChEBI" id="CHEBI:33019"/>
        <dbReference type="ChEBI" id="CHEBI:37565"/>
        <dbReference type="ChEBI" id="CHEBI:58805"/>
        <dbReference type="EC" id="2.7.7.65"/>
    </reaction>
</comment>
<protein>
    <recommendedName>
        <fullName evidence="4">diguanylate cyclase</fullName>
        <ecNumber evidence="4">2.7.7.65</ecNumber>
    </recommendedName>
</protein>
<dbReference type="InterPro" id="IPR033479">
    <property type="entry name" value="dCache_1"/>
</dbReference>
<evidence type="ECO:0000256" key="8">
    <source>
        <dbReference type="ARBA" id="ARBA00023136"/>
    </source>
</evidence>
<name>A0A0B3BJS4_9PSED</name>
<evidence type="ECO:0000259" key="10">
    <source>
        <dbReference type="PROSITE" id="PS50887"/>
    </source>
</evidence>
<keyword evidence="12" id="KW-1185">Reference proteome</keyword>
<sequence length="534" mass="58936">MSRKGFWRIDLGRLILLTALASTVVMLVNSFYASYRVQEQMLIDASLEANKVYARKLADSTERHLADALRQLAYGAGELAGQMGSVEKIGEVARRLRLQTNSFNSVVVVDQDGRVLGVSPETLQLLGVQLESEGAVAALEARRPMVSEAYVSAADNLLISLSHPIHDVSGEYRGYVSGTIYLKKGSILHDLLGEHFYRDGSYLYVVGKERRLLYHPEAKRIGTQVGANALLDELLERGDGARRTVNSKGVDMLAGYAIVPSTGWGIVSQRPTQATLEPLDELVKSVALKTVPLALVTILMIFWLARVISRPLWKLADNAREIGASDTAKRIEGVRSWYFEAQELKRAMLVGVNLLQEHLGRLTHDVHTDSLTGLSNRRGLERMVDRWEAEKRPFSVLALDIDHFKRVNDTYGHDAGDEVLRRLAELMRLCCRSEDLLCRSGGEEFLILLPGSSQAAVRIAERLRQLVEQTAIEPVGHITLSIGVAHWPHGGDSIARVFKLADEQLYAAKGGGRNRVAVAQCRAESNRAPSTGTA</sequence>
<dbReference type="Pfam" id="PF00990">
    <property type="entry name" value="GGDEF"/>
    <property type="match status" value="1"/>
</dbReference>
<dbReference type="Proteomes" id="UP000030980">
    <property type="component" value="Unassembled WGS sequence"/>
</dbReference>
<comment type="caution">
    <text evidence="11">The sequence shown here is derived from an EMBL/GenBank/DDBJ whole genome shotgun (WGS) entry which is preliminary data.</text>
</comment>
<dbReference type="FunFam" id="3.30.70.270:FF:000001">
    <property type="entry name" value="Diguanylate cyclase domain protein"/>
    <property type="match status" value="1"/>
</dbReference>
<dbReference type="GO" id="GO:1902201">
    <property type="term" value="P:negative regulation of bacterial-type flagellum-dependent cell motility"/>
    <property type="evidence" value="ECO:0007669"/>
    <property type="project" value="TreeGrafter"/>
</dbReference>